<comment type="caution">
    <text evidence="4">The sequence shown here is derived from an EMBL/GenBank/DDBJ whole genome shotgun (WGS) entry which is preliminary data.</text>
</comment>
<protein>
    <recommendedName>
        <fullName evidence="3">Fibronectin type-III domain-containing protein</fullName>
    </recommendedName>
</protein>
<accession>A0A5S5CVH6</accession>
<dbReference type="Proteomes" id="UP000325105">
    <property type="component" value="Unassembled WGS sequence"/>
</dbReference>
<evidence type="ECO:0000256" key="1">
    <source>
        <dbReference type="SAM" id="MobiDB-lite"/>
    </source>
</evidence>
<keyword evidence="2" id="KW-0732">Signal</keyword>
<dbReference type="CDD" id="cd00063">
    <property type="entry name" value="FN3"/>
    <property type="match status" value="1"/>
</dbReference>
<gene>
    <name evidence="4" type="ORF">BC792_1336</name>
</gene>
<dbReference type="Gene3D" id="2.60.40.10">
    <property type="entry name" value="Immunoglobulins"/>
    <property type="match status" value="1"/>
</dbReference>
<proteinExistence type="predicted"/>
<dbReference type="EMBL" id="VNHX01000033">
    <property type="protein sequence ID" value="TYP87811.1"/>
    <property type="molecule type" value="Genomic_DNA"/>
</dbReference>
<sequence>MLLGLLAVFILSSPACSKSNDGPNGREEESVEPDNIELATLGELSFAQVTTTGVVITGFITDQGGAHVRSRGVCWSTSPSPRVEDESAEAGSTKGSGEFSVQLSNLLPSTEYYVRAYARNAGGIAYSTDFSFRTTDVQSVEFATRPMFIIGSSLASYDVEVLSNGGGQITELGVCWGEEGLPTVDGSQKAVYGGTEVNMGGVYRINMANLSERRDYHLRAYAINETGVSYGSAIPFRTIGKGNMTYTFNRADNPTAEEQAAYDRLQVAIDSAVWYVNNYTSVTKHVWLNYDPGVPTADANNEGWMRFGASADFHNIRTMLHEMNHTVGTGTTSWWWNSAIRNGTYQFPEANQIIKYINGDAAVINGDSQHWWPYGLNQNSEVSSSWDYVYNCLIIEAMRRDGMTSHSGPYDR</sequence>
<name>A0A5S5CVH6_9SPHI</name>
<evidence type="ECO:0000313" key="5">
    <source>
        <dbReference type="Proteomes" id="UP000325105"/>
    </source>
</evidence>
<feature type="signal peptide" evidence="2">
    <location>
        <begin position="1"/>
        <end position="17"/>
    </location>
</feature>
<keyword evidence="5" id="KW-1185">Reference proteome</keyword>
<feature type="region of interest" description="Disordered" evidence="1">
    <location>
        <begin position="75"/>
        <end position="96"/>
    </location>
</feature>
<dbReference type="SUPFAM" id="SSF49265">
    <property type="entry name" value="Fibronectin type III"/>
    <property type="match status" value="1"/>
</dbReference>
<evidence type="ECO:0000313" key="4">
    <source>
        <dbReference type="EMBL" id="TYP87811.1"/>
    </source>
</evidence>
<dbReference type="InterPro" id="IPR003961">
    <property type="entry name" value="FN3_dom"/>
</dbReference>
<feature type="chain" id="PRO_5024377376" description="Fibronectin type-III domain-containing protein" evidence="2">
    <location>
        <begin position="18"/>
        <end position="412"/>
    </location>
</feature>
<reference evidence="4 5" key="1">
    <citation type="submission" date="2019-07" db="EMBL/GenBank/DDBJ databases">
        <title>Genomic Encyclopedia of Archaeal and Bacterial Type Strains, Phase II (KMG-II): from individual species to whole genera.</title>
        <authorList>
            <person name="Goeker M."/>
        </authorList>
    </citation>
    <scope>NUCLEOTIDE SEQUENCE [LARGE SCALE GENOMIC DNA]</scope>
    <source>
        <strain evidence="4 5">DSM 18850</strain>
    </source>
</reference>
<organism evidence="4 5">
    <name type="scientific">Sphingobacterium allocomposti</name>
    <dbReference type="NCBI Taxonomy" id="415956"/>
    <lineage>
        <taxon>Bacteria</taxon>
        <taxon>Pseudomonadati</taxon>
        <taxon>Bacteroidota</taxon>
        <taxon>Sphingobacteriia</taxon>
        <taxon>Sphingobacteriales</taxon>
        <taxon>Sphingobacteriaceae</taxon>
        <taxon>Sphingobacterium</taxon>
    </lineage>
</organism>
<evidence type="ECO:0000256" key="2">
    <source>
        <dbReference type="SAM" id="SignalP"/>
    </source>
</evidence>
<dbReference type="PROSITE" id="PS50853">
    <property type="entry name" value="FN3"/>
    <property type="match status" value="1"/>
</dbReference>
<dbReference type="InterPro" id="IPR036116">
    <property type="entry name" value="FN3_sf"/>
</dbReference>
<dbReference type="AlphaFoldDB" id="A0A5S5CVH6"/>
<evidence type="ECO:0000259" key="3">
    <source>
        <dbReference type="PROSITE" id="PS50853"/>
    </source>
</evidence>
<dbReference type="InterPro" id="IPR013783">
    <property type="entry name" value="Ig-like_fold"/>
</dbReference>
<feature type="domain" description="Fibronectin type-III" evidence="3">
    <location>
        <begin position="40"/>
        <end position="137"/>
    </location>
</feature>